<gene>
    <name evidence="2" type="ORF">J1C48_08700</name>
</gene>
<keyword evidence="1" id="KW-0472">Membrane</keyword>
<evidence type="ECO:0000256" key="1">
    <source>
        <dbReference type="SAM" id="Phobius"/>
    </source>
</evidence>
<dbReference type="Proteomes" id="UP000664122">
    <property type="component" value="Unassembled WGS sequence"/>
</dbReference>
<organism evidence="2 3">
    <name type="scientific">Jiella flava</name>
    <dbReference type="NCBI Taxonomy" id="2816857"/>
    <lineage>
        <taxon>Bacteria</taxon>
        <taxon>Pseudomonadati</taxon>
        <taxon>Pseudomonadota</taxon>
        <taxon>Alphaproteobacteria</taxon>
        <taxon>Hyphomicrobiales</taxon>
        <taxon>Aurantimonadaceae</taxon>
        <taxon>Jiella</taxon>
    </lineage>
</organism>
<accession>A0A939G086</accession>
<comment type="caution">
    <text evidence="2">The sequence shown here is derived from an EMBL/GenBank/DDBJ whole genome shotgun (WGS) entry which is preliminary data.</text>
</comment>
<dbReference type="EMBL" id="JAFMPP010000006">
    <property type="protein sequence ID" value="MBO0662654.1"/>
    <property type="molecule type" value="Genomic_DNA"/>
</dbReference>
<keyword evidence="3" id="KW-1185">Reference proteome</keyword>
<sequence>MPDRIARVIRDIPLKQNLWSANVGNPYVRAYDLAYERYHKTLKLQDQSDKASAELLVFAASVATGSVLMAVFATASLRVLAGRLFLDAICNRELDRTFAVVHAFANNKTAQFALGAVFDESKEQLKKRVTIATTQLLQSSQMAASSTSINYMTRVDDFIRKNAICVQMVANGIQDDPNLSAEEKDALAVKLQKAPFFNPPPANSIQEESLAKKIELSFYMSAILDSDHLVKVPAHAVAATPGFSSVVGATETPIDMSPRSPLYPVATQPKAMLGAVGASQYVAIDDLGSGIRDRIDKLHREIFKAPFYVEHGGLFGGKPTTHRELVKAELVLSQIAKAVRPQSFMDVRS</sequence>
<dbReference type="AlphaFoldDB" id="A0A939G086"/>
<reference evidence="2" key="1">
    <citation type="submission" date="2021-03" db="EMBL/GenBank/DDBJ databases">
        <title>Whole genome sequence of Jiella sp. CQZ9-1.</title>
        <authorList>
            <person name="Tuo L."/>
        </authorList>
    </citation>
    <scope>NUCLEOTIDE SEQUENCE</scope>
    <source>
        <strain evidence="2">CQZ9-1</strain>
    </source>
</reference>
<feature type="transmembrane region" description="Helical" evidence="1">
    <location>
        <begin position="55"/>
        <end position="81"/>
    </location>
</feature>
<evidence type="ECO:0000313" key="2">
    <source>
        <dbReference type="EMBL" id="MBO0662654.1"/>
    </source>
</evidence>
<dbReference type="RefSeq" id="WP_207257445.1">
    <property type="nucleotide sequence ID" value="NZ_JAFMPP010000006.1"/>
</dbReference>
<keyword evidence="1" id="KW-0812">Transmembrane</keyword>
<keyword evidence="1" id="KW-1133">Transmembrane helix</keyword>
<evidence type="ECO:0000313" key="3">
    <source>
        <dbReference type="Proteomes" id="UP000664122"/>
    </source>
</evidence>
<protein>
    <submittedName>
        <fullName evidence="2">Uncharacterized protein</fullName>
    </submittedName>
</protein>
<name>A0A939G086_9HYPH</name>
<proteinExistence type="predicted"/>